<dbReference type="Proteomes" id="UP001597362">
    <property type="component" value="Unassembled WGS sequence"/>
</dbReference>
<dbReference type="EMBL" id="JBHUHO010000005">
    <property type="protein sequence ID" value="MFD2114482.1"/>
    <property type="molecule type" value="Genomic_DNA"/>
</dbReference>
<evidence type="ECO:0000313" key="2">
    <source>
        <dbReference type="Proteomes" id="UP001597362"/>
    </source>
</evidence>
<sequence>MIPFNKAWTYEIIAKDIYVSSCPFCHTENVLLPLKIEHLKLIQTGQKKLLIFPCCFNKVTLIDADQDYLLTDTVLR</sequence>
<evidence type="ECO:0000313" key="1">
    <source>
        <dbReference type="EMBL" id="MFD2114482.1"/>
    </source>
</evidence>
<gene>
    <name evidence="1" type="ORF">ACFSJH_01765</name>
</gene>
<comment type="caution">
    <text evidence="1">The sequence shown here is derived from an EMBL/GenBank/DDBJ whole genome shotgun (WGS) entry which is preliminary data.</text>
</comment>
<dbReference type="RefSeq" id="WP_377769514.1">
    <property type="nucleotide sequence ID" value="NZ_JBHUHO010000005.1"/>
</dbReference>
<name>A0ABW4YFW1_9BACL</name>
<proteinExistence type="predicted"/>
<organism evidence="1 2">
    <name type="scientific">Paenibacillus yanchengensis</name>
    <dbReference type="NCBI Taxonomy" id="2035833"/>
    <lineage>
        <taxon>Bacteria</taxon>
        <taxon>Bacillati</taxon>
        <taxon>Bacillota</taxon>
        <taxon>Bacilli</taxon>
        <taxon>Bacillales</taxon>
        <taxon>Paenibacillaceae</taxon>
        <taxon>Paenibacillus</taxon>
    </lineage>
</organism>
<reference evidence="2" key="1">
    <citation type="journal article" date="2019" name="Int. J. Syst. Evol. Microbiol.">
        <title>The Global Catalogue of Microorganisms (GCM) 10K type strain sequencing project: providing services to taxonomists for standard genome sequencing and annotation.</title>
        <authorList>
            <consortium name="The Broad Institute Genomics Platform"/>
            <consortium name="The Broad Institute Genome Sequencing Center for Infectious Disease"/>
            <person name="Wu L."/>
            <person name="Ma J."/>
        </authorList>
    </citation>
    <scope>NUCLEOTIDE SEQUENCE [LARGE SCALE GENOMIC DNA]</scope>
    <source>
        <strain evidence="2">GH52</strain>
    </source>
</reference>
<protein>
    <submittedName>
        <fullName evidence="1">Uncharacterized protein</fullName>
    </submittedName>
</protein>
<accession>A0ABW4YFW1</accession>
<keyword evidence="2" id="KW-1185">Reference proteome</keyword>